<comment type="caution">
    <text evidence="4">The sequence shown here is derived from an EMBL/GenBank/DDBJ whole genome shotgun (WGS) entry which is preliminary data.</text>
</comment>
<dbReference type="AlphaFoldDB" id="A0A8J3Y6R6"/>
<evidence type="ECO:0000259" key="3">
    <source>
        <dbReference type="PROSITE" id="PS50977"/>
    </source>
</evidence>
<dbReference type="PROSITE" id="PS50977">
    <property type="entry name" value="HTH_TETR_2"/>
    <property type="match status" value="1"/>
</dbReference>
<dbReference type="PRINTS" id="PR00455">
    <property type="entry name" value="HTHTETR"/>
</dbReference>
<evidence type="ECO:0000313" key="5">
    <source>
        <dbReference type="Proteomes" id="UP000652013"/>
    </source>
</evidence>
<dbReference type="GO" id="GO:0000976">
    <property type="term" value="F:transcription cis-regulatory region binding"/>
    <property type="evidence" value="ECO:0007669"/>
    <property type="project" value="TreeGrafter"/>
</dbReference>
<sequence>MARNRTRDDILTVSARLFARDGFRGTPLSDIAAAVGCSKATLLYHFAGKDAILRELLRPAAAAAFDLDARLTGLTGDDARAAAVDGFVDLVLEYRSEVGLLYADPHLVDMPALAEFKPIVDRLCSAFAGGSADPADQIAAQVVLSGLCQVGLEHAADPHPGLRDALTRVARRALLLASDRPTD</sequence>
<reference evidence="4" key="1">
    <citation type="submission" date="2021-01" db="EMBL/GenBank/DDBJ databases">
        <title>Whole genome shotgun sequence of Spirilliplanes yamanashiensis NBRC 15828.</title>
        <authorList>
            <person name="Komaki H."/>
            <person name="Tamura T."/>
        </authorList>
    </citation>
    <scope>NUCLEOTIDE SEQUENCE</scope>
    <source>
        <strain evidence="4">NBRC 15828</strain>
    </source>
</reference>
<feature type="DNA-binding region" description="H-T-H motif" evidence="2">
    <location>
        <begin position="27"/>
        <end position="46"/>
    </location>
</feature>
<dbReference type="GO" id="GO:0003700">
    <property type="term" value="F:DNA-binding transcription factor activity"/>
    <property type="evidence" value="ECO:0007669"/>
    <property type="project" value="TreeGrafter"/>
</dbReference>
<dbReference type="Gene3D" id="1.10.357.10">
    <property type="entry name" value="Tetracycline Repressor, domain 2"/>
    <property type="match status" value="1"/>
</dbReference>
<evidence type="ECO:0000313" key="4">
    <source>
        <dbReference type="EMBL" id="GIJ02901.1"/>
    </source>
</evidence>
<dbReference type="InterPro" id="IPR001647">
    <property type="entry name" value="HTH_TetR"/>
</dbReference>
<evidence type="ECO:0000256" key="2">
    <source>
        <dbReference type="PROSITE-ProRule" id="PRU00335"/>
    </source>
</evidence>
<name>A0A8J3Y6R6_9ACTN</name>
<organism evidence="4 5">
    <name type="scientific">Spirilliplanes yamanashiensis</name>
    <dbReference type="NCBI Taxonomy" id="42233"/>
    <lineage>
        <taxon>Bacteria</taxon>
        <taxon>Bacillati</taxon>
        <taxon>Actinomycetota</taxon>
        <taxon>Actinomycetes</taxon>
        <taxon>Micromonosporales</taxon>
        <taxon>Micromonosporaceae</taxon>
        <taxon>Spirilliplanes</taxon>
    </lineage>
</organism>
<dbReference type="RefSeq" id="WP_203938188.1">
    <property type="nucleotide sequence ID" value="NZ_BAAAGJ010000005.1"/>
</dbReference>
<gene>
    <name evidence="4" type="ORF">Sya03_22530</name>
</gene>
<dbReference type="PANTHER" id="PTHR30055:SF226">
    <property type="entry name" value="HTH-TYPE TRANSCRIPTIONAL REGULATOR PKSA"/>
    <property type="match status" value="1"/>
</dbReference>
<protein>
    <submittedName>
        <fullName evidence="4">TetR family transcriptional regulator</fullName>
    </submittedName>
</protein>
<feature type="domain" description="HTH tetR-type" evidence="3">
    <location>
        <begin position="4"/>
        <end position="64"/>
    </location>
</feature>
<dbReference type="PANTHER" id="PTHR30055">
    <property type="entry name" value="HTH-TYPE TRANSCRIPTIONAL REGULATOR RUTR"/>
    <property type="match status" value="1"/>
</dbReference>
<dbReference type="Pfam" id="PF00440">
    <property type="entry name" value="TetR_N"/>
    <property type="match status" value="1"/>
</dbReference>
<dbReference type="SUPFAM" id="SSF46689">
    <property type="entry name" value="Homeodomain-like"/>
    <property type="match status" value="1"/>
</dbReference>
<dbReference type="InterPro" id="IPR009057">
    <property type="entry name" value="Homeodomain-like_sf"/>
</dbReference>
<dbReference type="InterPro" id="IPR050109">
    <property type="entry name" value="HTH-type_TetR-like_transc_reg"/>
</dbReference>
<dbReference type="Proteomes" id="UP000652013">
    <property type="component" value="Unassembled WGS sequence"/>
</dbReference>
<accession>A0A8J3Y6R6</accession>
<keyword evidence="1 2" id="KW-0238">DNA-binding</keyword>
<evidence type="ECO:0000256" key="1">
    <source>
        <dbReference type="ARBA" id="ARBA00023125"/>
    </source>
</evidence>
<dbReference type="EMBL" id="BOOY01000016">
    <property type="protein sequence ID" value="GIJ02901.1"/>
    <property type="molecule type" value="Genomic_DNA"/>
</dbReference>
<keyword evidence="5" id="KW-1185">Reference proteome</keyword>
<proteinExistence type="predicted"/>